<dbReference type="AlphaFoldDB" id="A0AAE0LH95"/>
<dbReference type="PANTHER" id="PTHR23330:SF9">
    <property type="entry name" value="PROLINE-RICH PROTEIN 11"/>
    <property type="match status" value="1"/>
</dbReference>
<name>A0AAE0LH95_9CHLO</name>
<dbReference type="PANTHER" id="PTHR23330">
    <property type="entry name" value="P300 TRANSCRIPTIONAL COFACTOR JMY-RELATED"/>
    <property type="match status" value="1"/>
</dbReference>
<dbReference type="EMBL" id="LGRX02002198">
    <property type="protein sequence ID" value="KAK3284690.1"/>
    <property type="molecule type" value="Genomic_DNA"/>
</dbReference>
<gene>
    <name evidence="2" type="ORF">CYMTET_7672</name>
</gene>
<feature type="region of interest" description="Disordered" evidence="1">
    <location>
        <begin position="551"/>
        <end position="576"/>
    </location>
</feature>
<feature type="compositionally biased region" description="Basic and acidic residues" evidence="1">
    <location>
        <begin position="799"/>
        <end position="811"/>
    </location>
</feature>
<comment type="caution">
    <text evidence="2">The sequence shown here is derived from an EMBL/GenBank/DDBJ whole genome shotgun (WGS) entry which is preliminary data.</text>
</comment>
<evidence type="ECO:0000313" key="2">
    <source>
        <dbReference type="EMBL" id="KAK3284690.1"/>
    </source>
</evidence>
<feature type="compositionally biased region" description="Acidic residues" evidence="1">
    <location>
        <begin position="499"/>
        <end position="510"/>
    </location>
</feature>
<evidence type="ECO:0000313" key="3">
    <source>
        <dbReference type="Proteomes" id="UP001190700"/>
    </source>
</evidence>
<feature type="region of interest" description="Disordered" evidence="1">
    <location>
        <begin position="696"/>
        <end position="726"/>
    </location>
</feature>
<proteinExistence type="predicted"/>
<reference evidence="2 3" key="1">
    <citation type="journal article" date="2015" name="Genome Biol. Evol.">
        <title>Comparative Genomics of a Bacterivorous Green Alga Reveals Evolutionary Causalities and Consequences of Phago-Mixotrophic Mode of Nutrition.</title>
        <authorList>
            <person name="Burns J.A."/>
            <person name="Paasch A."/>
            <person name="Narechania A."/>
            <person name="Kim E."/>
        </authorList>
    </citation>
    <scope>NUCLEOTIDE SEQUENCE [LARGE SCALE GENOMIC DNA]</scope>
    <source>
        <strain evidence="2 3">PLY_AMNH</strain>
    </source>
</reference>
<keyword evidence="3" id="KW-1185">Reference proteome</keyword>
<organism evidence="2 3">
    <name type="scientific">Cymbomonas tetramitiformis</name>
    <dbReference type="NCBI Taxonomy" id="36881"/>
    <lineage>
        <taxon>Eukaryota</taxon>
        <taxon>Viridiplantae</taxon>
        <taxon>Chlorophyta</taxon>
        <taxon>Pyramimonadophyceae</taxon>
        <taxon>Pyramimonadales</taxon>
        <taxon>Pyramimonadaceae</taxon>
        <taxon>Cymbomonas</taxon>
    </lineage>
</organism>
<feature type="compositionally biased region" description="Pro residues" evidence="1">
    <location>
        <begin position="146"/>
        <end position="185"/>
    </location>
</feature>
<dbReference type="Proteomes" id="UP001190700">
    <property type="component" value="Unassembled WGS sequence"/>
</dbReference>
<accession>A0AAE0LH95</accession>
<feature type="compositionally biased region" description="Pro residues" evidence="1">
    <location>
        <begin position="119"/>
        <end position="137"/>
    </location>
</feature>
<feature type="region of interest" description="Disordered" evidence="1">
    <location>
        <begin position="444"/>
        <end position="532"/>
    </location>
</feature>
<feature type="region of interest" description="Disordered" evidence="1">
    <location>
        <begin position="381"/>
        <end position="403"/>
    </location>
</feature>
<sequence>MPPAPPQLLAVVNVTTLFQQDIAEFDDHTYKVTFIEMYCEEIARLAEVGTTMVAVTRIAPGSVAVDCEVTYTSSVEDAATLETALMAENSTAVFSENFTAAYGTPEVANYTTTVIVSPPPPVPASPPPSSPPMPAPASSPQLLQPPSLPPISTPSVPPATYALPPPPAASAPPSPAPLLPVPEPVQSPLTPGYSPPPPPTPAPAGNGSDVLTGTAVDDEDGGSGSSAAGVPIIIGGAVGGAVVLVLLGALLVRHWRDRDLPPARIFRDVDVKDAAQDDFTENPLCKAKGDGGKRVTRGHVETNPLAVRRAERAEIDAAGKVPGALTSVAKGSRLERMLTTVVQAEEEEHVDPVRRPSREETQQTNAALRLIGRRRSSIKFETWDKEAAEPAEVEQEPSTEKPEKFKTIARRRQSIMRVFATHKSAELEEGVSEGDDLNAFMAESGGAEKSESEDEDTLGLDEFMAESGEPEKSESEDEDTLDLGEFMAESGSWSRASREDEDTLDLDEFVAETADAPSPRPERGGSPHSLASTMVRGKVFQKARRVSVMAKVQGQQGLQAGTMRPGYVPGRTGHGSFDMLAPTIETEEEDTVAELGQQESMAESGELESSKSEDEDTLDLDEFMAETADAPRPPAQSEASTMVRGKVFQKARRVSVMAKVQGQQGLQAGTMRPGYVPGRTGHGSFDMLAPTIETEEEDTVAELGQQESMAESGELESSKSEDEDTLDLDEFMAETADAPRPPAQSEASTMVRGKVFQKARRVSVMAKVQGQQGLQAGTMRPGYVPRGSVDMLAPMRNSISERRQSDADAEV</sequence>
<evidence type="ECO:0000256" key="1">
    <source>
        <dbReference type="SAM" id="MobiDB-lite"/>
    </source>
</evidence>
<feature type="compositionally biased region" description="Pro residues" evidence="1">
    <location>
        <begin position="193"/>
        <end position="202"/>
    </location>
</feature>
<feature type="region of interest" description="Disordered" evidence="1">
    <location>
        <begin position="767"/>
        <end position="811"/>
    </location>
</feature>
<feature type="region of interest" description="Disordered" evidence="1">
    <location>
        <begin position="589"/>
        <end position="617"/>
    </location>
</feature>
<protein>
    <submittedName>
        <fullName evidence="2">Uncharacterized protein</fullName>
    </submittedName>
</protein>
<feature type="region of interest" description="Disordered" evidence="1">
    <location>
        <begin position="119"/>
        <end position="225"/>
    </location>
</feature>